<dbReference type="InterPro" id="IPR032109">
    <property type="entry name" value="Big_3_5"/>
</dbReference>
<dbReference type="InterPro" id="IPR011043">
    <property type="entry name" value="Gal_Oxase/kelch_b-propeller"/>
</dbReference>
<dbReference type="InterPro" id="IPR015202">
    <property type="entry name" value="GO-like_E_set"/>
</dbReference>
<comment type="caution">
    <text evidence="7">The sequence shown here is derived from an EMBL/GenBank/DDBJ whole genome shotgun (WGS) entry which is preliminary data.</text>
</comment>
<dbReference type="InterPro" id="IPR014756">
    <property type="entry name" value="Ig_E-set"/>
</dbReference>
<dbReference type="Gene3D" id="2.60.40.420">
    <property type="entry name" value="Cupredoxins - blue copper proteins"/>
    <property type="match status" value="3"/>
</dbReference>
<accession>A0ABU3VGZ8</accession>
<dbReference type="PANTHER" id="PTHR32208">
    <property type="entry name" value="SECRETED PROTEIN-RELATED"/>
    <property type="match status" value="1"/>
</dbReference>
<dbReference type="PROSITE" id="PS00080">
    <property type="entry name" value="MULTICOPPER_OXIDASE2"/>
    <property type="match status" value="1"/>
</dbReference>
<dbReference type="Pfam" id="PF07731">
    <property type="entry name" value="Cu-oxidase_2"/>
    <property type="match status" value="1"/>
</dbReference>
<dbReference type="Proteomes" id="UP001255416">
    <property type="component" value="Unassembled WGS sequence"/>
</dbReference>
<dbReference type="Pfam" id="PF09118">
    <property type="entry name" value="GO-like_E_set"/>
    <property type="match status" value="1"/>
</dbReference>
<keyword evidence="2" id="KW-0560">Oxidoreductase</keyword>
<dbReference type="SUPFAM" id="SSF81296">
    <property type="entry name" value="E set domains"/>
    <property type="match status" value="1"/>
</dbReference>
<dbReference type="InterPro" id="IPR002355">
    <property type="entry name" value="Cu_oxidase_Cu_BS"/>
</dbReference>
<gene>
    <name evidence="7" type="ORF">QO231_16475</name>
</gene>
<evidence type="ECO:0000259" key="6">
    <source>
        <dbReference type="Pfam" id="PF16640"/>
    </source>
</evidence>
<dbReference type="InterPro" id="IPR011707">
    <property type="entry name" value="Cu-oxidase-like_N"/>
</dbReference>
<dbReference type="InterPro" id="IPR013783">
    <property type="entry name" value="Ig-like_fold"/>
</dbReference>
<keyword evidence="1" id="KW-0479">Metal-binding</keyword>
<evidence type="ECO:0000259" key="3">
    <source>
        <dbReference type="Pfam" id="PF07731"/>
    </source>
</evidence>
<protein>
    <submittedName>
        <fullName evidence="7">Multicopper oxidase domain-containing protein</fullName>
    </submittedName>
</protein>
<feature type="domain" description="Plastocyanin-like" evidence="4">
    <location>
        <begin position="33"/>
        <end position="156"/>
    </location>
</feature>
<feature type="domain" description="Bacterial Ig-like" evidence="6">
    <location>
        <begin position="1013"/>
        <end position="1105"/>
    </location>
</feature>
<dbReference type="PROSITE" id="PS00079">
    <property type="entry name" value="MULTICOPPER_OXIDASE1"/>
    <property type="match status" value="1"/>
</dbReference>
<evidence type="ECO:0000313" key="8">
    <source>
        <dbReference type="Proteomes" id="UP001255416"/>
    </source>
</evidence>
<dbReference type="InterPro" id="IPR006652">
    <property type="entry name" value="Kelch_1"/>
</dbReference>
<dbReference type="Gene3D" id="2.130.10.80">
    <property type="entry name" value="Galactose oxidase/kelch, beta-propeller"/>
    <property type="match status" value="1"/>
</dbReference>
<dbReference type="RefSeq" id="WP_316778800.1">
    <property type="nucleotide sequence ID" value="NZ_JASMWN010000014.1"/>
</dbReference>
<dbReference type="InterPro" id="IPR011706">
    <property type="entry name" value="Cu-oxidase_C"/>
</dbReference>
<dbReference type="Pfam" id="PF16640">
    <property type="entry name" value="Big_3_5"/>
    <property type="match status" value="1"/>
</dbReference>
<evidence type="ECO:0000259" key="4">
    <source>
        <dbReference type="Pfam" id="PF07732"/>
    </source>
</evidence>
<evidence type="ECO:0000313" key="7">
    <source>
        <dbReference type="EMBL" id="MDU9005435.1"/>
    </source>
</evidence>
<dbReference type="InterPro" id="IPR037293">
    <property type="entry name" value="Gal_Oxidase_central_sf"/>
</dbReference>
<dbReference type="SUPFAM" id="SSF50965">
    <property type="entry name" value="Galactose oxidase, central domain"/>
    <property type="match status" value="1"/>
</dbReference>
<dbReference type="InterPro" id="IPR033138">
    <property type="entry name" value="Cu_oxidase_CS"/>
</dbReference>
<dbReference type="Pfam" id="PF07732">
    <property type="entry name" value="Cu-oxidase_3"/>
    <property type="match status" value="1"/>
</dbReference>
<evidence type="ECO:0000256" key="1">
    <source>
        <dbReference type="ARBA" id="ARBA00022723"/>
    </source>
</evidence>
<dbReference type="CDD" id="cd02851">
    <property type="entry name" value="E_set_GO_C"/>
    <property type="match status" value="1"/>
</dbReference>
<evidence type="ECO:0000259" key="5">
    <source>
        <dbReference type="Pfam" id="PF09118"/>
    </source>
</evidence>
<dbReference type="PANTHER" id="PTHR32208:SF21">
    <property type="entry name" value="LOW QUALITY PROTEIN: ALDEHYDE OXIDASE GLOX-LIKE"/>
    <property type="match status" value="1"/>
</dbReference>
<reference evidence="8" key="1">
    <citation type="submission" date="2023-05" db="EMBL/GenBank/DDBJ databases">
        <title>Sedimentitalea sp. nov. JM2-8.</title>
        <authorList>
            <person name="Huang J."/>
        </authorList>
    </citation>
    <scope>NUCLEOTIDE SEQUENCE [LARGE SCALE GENOMIC DNA]</scope>
    <source>
        <strain evidence="8">KHS03</strain>
    </source>
</reference>
<dbReference type="SUPFAM" id="SSF49503">
    <property type="entry name" value="Cupredoxins"/>
    <property type="match status" value="2"/>
</dbReference>
<feature type="domain" description="Galactose oxidase-like Early set" evidence="5">
    <location>
        <begin position="1654"/>
        <end position="1751"/>
    </location>
</feature>
<proteinExistence type="predicted"/>
<dbReference type="Gene3D" id="2.60.40.10">
    <property type="entry name" value="Immunoglobulins"/>
    <property type="match status" value="2"/>
</dbReference>
<dbReference type="InterPro" id="IPR008972">
    <property type="entry name" value="Cupredoxin"/>
</dbReference>
<dbReference type="EMBL" id="JASMWN010000014">
    <property type="protein sequence ID" value="MDU9005435.1"/>
    <property type="molecule type" value="Genomic_DNA"/>
</dbReference>
<sequence length="1753" mass="186738">MTTGMTPYVTPAPTDSDPAANVVETTITASIQTVDIGGGVMMEAETYDGAIPGPTLRFNVGDTAIIRLVNLLPHRTGIHWHGIELANATDGTPVTQNGLAAAFAAPPPAPAPAGGTYLYKFQLPRPGVYWYHPHHFHSTNRVFRGLYGMIIVTDPNEAALIAAGTLPNATDTLQLVLGDTTVCETAGSNDAATYVDPTTLPVADRPEWLSGQTSQPGPTPLSLCEIAPAGSAMAEDGSPAPASFLAGQAPNIQRAGPGRTNEGQTVLTNGMNVGGRAGPPDAPGALDGAAIGYAVQPGQGLRLQIVNCAVTRYFRLRLTNNDGTQILLMRVGGEGGLLDAVVEEGGTPGGFDTKYDLGEVLLPPASRVDVVASIPDTATGTLTLWTRDYARTGQGFSRVPSVPVAHFEVSGAVVAPAFSLPAGTQLRAGIPGQAIEVLPAPTDSFLDPAGFTPAKPGVVAPTQTIVFGAGGGVTIDGVAGSFSGFMPYTNAPHVGSSRYAAPGGVLEMSIQNTSLAHHPFHLHGFSFQPISLTTPGGPDYVWPYAEFRDNVDMPSNYTLNFRVRLEDRPLTDGITMGGAFGRWLFHCHIFFHAHQGMISELVVTSADGSERPYVNVGGSWTYTPAGGTATRKGTFAHPDGNNVTLTASDGAFNPPLAPAAAGTWDWEFDSAGEPDGVRYVYITATDSDGRQDQAVFRLKVGAPDDGADIGDPHIHTVDGKRYDFQAVGEFTLLRDRQGMEIQARQWPVATANPITDSYSGLKSCVSVNTAVALRVGAHQISYQPGREQGVLRFFVDGKQAHLPQDGLDLGVHRLTSEVLANGTSALRVAYAHGPVVTASPRFWNSQKVWIMDVDVAHTQAVEGIMGEIHDGNWLPLLPSGASLGPRPEALQDRYVTLYRTFADAWRVSDATSLFTYDSGASSATFTDRDWPAEKPPCKLKQQFIVPGANPILEGIDPEDAKKICQDVTLKGLHENCVFDVATTGDKTMVEGYLHAQQLMLAGTAVLISTDKAEGPQGEQVKATATVTRLHGTTRPEKGKYAPKLTGTVTFFVDGARAARPAKIDAKGRAAITIDDLAPGLHRIRAEYSGNEELEPAGSSNAHYTVKRRKGIYALPDDRLLGTKLTVPGRRKAGDTEVTLDVKTARRMLLWVNAAKRPEDLLSPPDVLTHLHVEYRKRKFPETHPPVEGEHGGHAENMHHPDKTGFDEASKVLKARNAFPLAGFQRIEDLLSHGFLAERLRSWFWMFSMAAKGDWAGPYSNPGAGFDRPVHAAVLHTGKVLFFGLPTGKDAWLWTPDAGAGTIAPTANKPTDSLFCSGHAFLSDGRLLVVGGGGDGTGPRHNHGWIFDPVSETWTRTAGNGSPGDGDMAYYRWYPTLVTMGDEPGRVLVVSGDDTGGTDVAQMEMYMETTDRFELVWGPAGVGDTSADRSFPQIYPGLNLLPGGEIFYTPTGWHSGGCSGAANFPSALPSAYFDLISAAPPVRGSWTDVGTQDAAAEQALDRVKGMSVLLLQPSYPFVQVMVVGGGQDPESATTFQMINLSTLTPEWGPPVTLPDGLARVNVNVVALPDGTVFVSGGRPSAGTPVGGGACWIYDPVAMTWQECDVLANRRAYHSVAVLLPDGRVATAGNECPADTTYEIFSPPYLFAPDGTLAARPEITSLPSQVHHGLDFDIETPDPAAIDKIVLVRPMAVTHQTDSEQRVVHLDFAITGPTTITATAPNGWHPHSLAQRSWYMVFLVDLGGTPSVGKFMHLH</sequence>
<organism evidence="7 8">
    <name type="scientific">Sedimentitalea todarodis</name>
    <dbReference type="NCBI Taxonomy" id="1631240"/>
    <lineage>
        <taxon>Bacteria</taxon>
        <taxon>Pseudomonadati</taxon>
        <taxon>Pseudomonadota</taxon>
        <taxon>Alphaproteobacteria</taxon>
        <taxon>Rhodobacterales</taxon>
        <taxon>Paracoccaceae</taxon>
        <taxon>Sedimentitalea</taxon>
    </lineage>
</organism>
<name>A0ABU3VGZ8_9RHOB</name>
<dbReference type="Pfam" id="PF01344">
    <property type="entry name" value="Kelch_1"/>
    <property type="match status" value="1"/>
</dbReference>
<keyword evidence="8" id="KW-1185">Reference proteome</keyword>
<feature type="domain" description="Plastocyanin-like" evidence="3">
    <location>
        <begin position="502"/>
        <end position="605"/>
    </location>
</feature>
<evidence type="ECO:0000256" key="2">
    <source>
        <dbReference type="ARBA" id="ARBA00023002"/>
    </source>
</evidence>